<evidence type="ECO:0000313" key="13">
    <source>
        <dbReference type="RefSeq" id="XP_028038150.1"/>
    </source>
</evidence>
<dbReference type="GO" id="GO:0012505">
    <property type="term" value="C:endomembrane system"/>
    <property type="evidence" value="ECO:0007669"/>
    <property type="project" value="UniProtKB-SubCell"/>
</dbReference>
<dbReference type="GeneID" id="114248914"/>
<evidence type="ECO:0000259" key="11">
    <source>
        <dbReference type="PROSITE" id="PS50866"/>
    </source>
</evidence>
<dbReference type="GO" id="GO:0016020">
    <property type="term" value="C:membrane"/>
    <property type="evidence" value="ECO:0007669"/>
    <property type="project" value="UniProtKB-SubCell"/>
</dbReference>
<protein>
    <submittedName>
        <fullName evidence="13">Transmembrane emp24 domain-containing protein 5</fullName>
    </submittedName>
</protein>
<comment type="subcellular location">
    <subcellularLocation>
        <location evidence="8">Endomembrane system</location>
        <topology evidence="8">Single-pass membrane protein</topology>
    </subcellularLocation>
    <subcellularLocation>
        <location evidence="1 9">Membrane</location>
        <topology evidence="1 9">Single-pass type I membrane protein</topology>
    </subcellularLocation>
</comment>
<keyword evidence="6 10" id="KW-1133">Transmembrane helix</keyword>
<evidence type="ECO:0000256" key="1">
    <source>
        <dbReference type="ARBA" id="ARBA00004479"/>
    </source>
</evidence>
<dbReference type="Proteomes" id="UP000504629">
    <property type="component" value="Unplaced"/>
</dbReference>
<evidence type="ECO:0000256" key="4">
    <source>
        <dbReference type="ARBA" id="ARBA00022692"/>
    </source>
</evidence>
<dbReference type="Pfam" id="PF01105">
    <property type="entry name" value="EMP24_GP25L"/>
    <property type="match status" value="1"/>
</dbReference>
<proteinExistence type="inferred from homology"/>
<evidence type="ECO:0000256" key="8">
    <source>
        <dbReference type="ARBA" id="ARBA00037847"/>
    </source>
</evidence>
<dbReference type="InterPro" id="IPR015720">
    <property type="entry name" value="Emp24-like"/>
</dbReference>
<evidence type="ECO:0000256" key="10">
    <source>
        <dbReference type="SAM" id="Phobius"/>
    </source>
</evidence>
<evidence type="ECO:0000313" key="12">
    <source>
        <dbReference type="Proteomes" id="UP000504629"/>
    </source>
</evidence>
<comment type="similarity">
    <text evidence="2 9">Belongs to the EMP24/GP25L family.</text>
</comment>
<dbReference type="KEGG" id="bman:114248914"/>
<feature type="transmembrane region" description="Helical" evidence="10">
    <location>
        <begin position="212"/>
        <end position="234"/>
    </location>
</feature>
<organism evidence="12 13">
    <name type="scientific">Bombyx mandarina</name>
    <name type="common">Wild silk moth</name>
    <name type="synonym">Wild silkworm</name>
    <dbReference type="NCBI Taxonomy" id="7092"/>
    <lineage>
        <taxon>Eukaryota</taxon>
        <taxon>Metazoa</taxon>
        <taxon>Ecdysozoa</taxon>
        <taxon>Arthropoda</taxon>
        <taxon>Hexapoda</taxon>
        <taxon>Insecta</taxon>
        <taxon>Pterygota</taxon>
        <taxon>Neoptera</taxon>
        <taxon>Endopterygota</taxon>
        <taxon>Lepidoptera</taxon>
        <taxon>Glossata</taxon>
        <taxon>Ditrysia</taxon>
        <taxon>Bombycoidea</taxon>
        <taxon>Bombycidae</taxon>
        <taxon>Bombycinae</taxon>
        <taxon>Bombyx</taxon>
    </lineage>
</organism>
<evidence type="ECO:0000256" key="5">
    <source>
        <dbReference type="ARBA" id="ARBA00022729"/>
    </source>
</evidence>
<accession>A0A6J2K865</accession>
<keyword evidence="12" id="KW-1185">Reference proteome</keyword>
<gene>
    <name evidence="13" type="primary">LOC114248914</name>
</gene>
<dbReference type="CTD" id="38698"/>
<name>A0A6J2K865_BOMMA</name>
<feature type="domain" description="GOLD" evidence="11">
    <location>
        <begin position="68"/>
        <end position="150"/>
    </location>
</feature>
<dbReference type="InterPro" id="IPR036598">
    <property type="entry name" value="GOLD_dom_sf"/>
</dbReference>
<dbReference type="PANTHER" id="PTHR22811">
    <property type="entry name" value="TRANSMEMBRANE EMP24 DOMAIN-CONTAINING PROTEIN"/>
    <property type="match status" value="1"/>
</dbReference>
<evidence type="ECO:0000256" key="7">
    <source>
        <dbReference type="ARBA" id="ARBA00023136"/>
    </source>
</evidence>
<dbReference type="SMART" id="SM01190">
    <property type="entry name" value="EMP24_GP25L"/>
    <property type="match status" value="1"/>
</dbReference>
<dbReference type="InterPro" id="IPR009038">
    <property type="entry name" value="GOLD_dom"/>
</dbReference>
<sequence length="249" mass="28726">MLSASLSHTSYLNKNMAFRTWHLSTVITLLFIVLSHEGDGLSSSAAPWYENLPAVTMDYKVHLDAGKEDCYFQYVQPGATFYASYQVLKGGDGMCGFAVRHPNGKIVHPYEWRQSAEYADQSSSGGYYAVCIDNQFSRFAGKLVNLYLSVIRYDMWEKYAKEVEELDMNIKNFTSSIQFVERNINDILQYQYHSRARESRDYNLLLDNNIYVLRWSIIQIIAVTATGTLQVYFLRKLFEVKDNSSKTRI</sequence>
<dbReference type="PROSITE" id="PS50866">
    <property type="entry name" value="GOLD"/>
    <property type="match status" value="1"/>
</dbReference>
<keyword evidence="4 9" id="KW-0812">Transmembrane</keyword>
<keyword evidence="7 10" id="KW-0472">Membrane</keyword>
<reference evidence="13" key="1">
    <citation type="submission" date="2025-08" db="UniProtKB">
        <authorList>
            <consortium name="RefSeq"/>
        </authorList>
    </citation>
    <scope>IDENTIFICATION</scope>
    <source>
        <tissue evidence="13">Silk gland</tissue>
    </source>
</reference>
<dbReference type="AlphaFoldDB" id="A0A6J2K865"/>
<evidence type="ECO:0000256" key="3">
    <source>
        <dbReference type="ARBA" id="ARBA00022473"/>
    </source>
</evidence>
<evidence type="ECO:0000256" key="6">
    <source>
        <dbReference type="ARBA" id="ARBA00022989"/>
    </source>
</evidence>
<dbReference type="SUPFAM" id="SSF101576">
    <property type="entry name" value="Supernatant protein factor (SPF), C-terminal domain"/>
    <property type="match status" value="1"/>
</dbReference>
<dbReference type="RefSeq" id="XP_028038150.1">
    <property type="nucleotide sequence ID" value="XM_028182349.1"/>
</dbReference>
<evidence type="ECO:0000256" key="2">
    <source>
        <dbReference type="ARBA" id="ARBA00007104"/>
    </source>
</evidence>
<evidence type="ECO:0000256" key="9">
    <source>
        <dbReference type="RuleBase" id="RU003827"/>
    </source>
</evidence>
<keyword evidence="5" id="KW-0732">Signal</keyword>
<dbReference type="OrthoDB" id="10037706at2759"/>
<keyword evidence="3" id="KW-0217">Developmental protein</keyword>